<dbReference type="RefSeq" id="WP_017489669.1">
    <property type="nucleotide sequence ID" value="NZ_BAABAG010000005.1"/>
</dbReference>
<keyword evidence="2 5" id="KW-0012">Acyltransferase</keyword>
<proteinExistence type="predicted"/>
<keyword evidence="1 5" id="KW-0808">Transferase</keyword>
<dbReference type="InterPro" id="IPR016039">
    <property type="entry name" value="Thiolase-like"/>
</dbReference>
<dbReference type="InterPro" id="IPR013747">
    <property type="entry name" value="ACP_syn_III_C"/>
</dbReference>
<dbReference type="GO" id="GO:0044550">
    <property type="term" value="P:secondary metabolite biosynthetic process"/>
    <property type="evidence" value="ECO:0007669"/>
    <property type="project" value="TreeGrafter"/>
</dbReference>
<organism evidence="5 6">
    <name type="scientific">Micrococcus endophyticus</name>
    <dbReference type="NCBI Taxonomy" id="455343"/>
    <lineage>
        <taxon>Bacteria</taxon>
        <taxon>Bacillati</taxon>
        <taxon>Actinomycetota</taxon>
        <taxon>Actinomycetes</taxon>
        <taxon>Micrococcales</taxon>
        <taxon>Micrococcaceae</taxon>
        <taxon>Micrococcus</taxon>
    </lineage>
</organism>
<dbReference type="Proteomes" id="UP000567246">
    <property type="component" value="Unassembled WGS sequence"/>
</dbReference>
<evidence type="ECO:0000313" key="6">
    <source>
        <dbReference type="Proteomes" id="UP000567246"/>
    </source>
</evidence>
<dbReference type="SUPFAM" id="SSF53901">
    <property type="entry name" value="Thiolase-like"/>
    <property type="match status" value="1"/>
</dbReference>
<evidence type="ECO:0000313" key="5">
    <source>
        <dbReference type="EMBL" id="MBB5847976.1"/>
    </source>
</evidence>
<dbReference type="PANTHER" id="PTHR34069:SF3">
    <property type="entry name" value="ACYL-COA:ACYL-COA ALKYLTRANSFERASE"/>
    <property type="match status" value="1"/>
</dbReference>
<protein>
    <submittedName>
        <fullName evidence="5">3-oxoacyl-[acyl-carrier-protein] synthase-3</fullName>
        <ecNumber evidence="5">2.3.1.180</ecNumber>
    </submittedName>
</protein>
<dbReference type="AlphaFoldDB" id="A0A7W9JI73"/>
<accession>A0A7W9JI73</accession>
<dbReference type="GO" id="GO:0033818">
    <property type="term" value="F:beta-ketoacyl-acyl-carrier-protein synthase III activity"/>
    <property type="evidence" value="ECO:0007669"/>
    <property type="project" value="UniProtKB-EC"/>
</dbReference>
<keyword evidence="6" id="KW-1185">Reference proteome</keyword>
<name>A0A7W9JI73_9MICC</name>
<dbReference type="EMBL" id="JACHMW010000001">
    <property type="protein sequence ID" value="MBB5847976.1"/>
    <property type="molecule type" value="Genomic_DNA"/>
</dbReference>
<dbReference type="NCBIfam" id="NF006720">
    <property type="entry name" value="PRK09258.1"/>
    <property type="match status" value="1"/>
</dbReference>
<evidence type="ECO:0000256" key="2">
    <source>
        <dbReference type="ARBA" id="ARBA00023315"/>
    </source>
</evidence>
<sequence length="343" mass="36490">MTNVSGNASYEYSRAALLAVTEVEAPLEVTSDDLDERLADVLRRLKLPPHLLQRVAGVRARRNWDASQDFQEAAAQAGTAALAAAGIGPERVGLLINTSVTRATLEPSVAVRIHHMMGLPTSATNFDITNACLGFVNGLMMASTLVDAGQVDYAVVVASEDASKVQDATVENLHASTTNRGNFMEQFASLTLGCGAAAAVVGSIEDHPDAHRIVRGITRAGTDHHDLCVGDHRGMYTDSTALLNDGLELVMDAWNDTPAEWAWKDADRFITHQVSQLHTNAISESAGLPLDRIPTTFPVLGNVGPASLPITLVREMDELSAGDTVVCLGVGSGLNTAMLEIQW</sequence>
<dbReference type="PANTHER" id="PTHR34069">
    <property type="entry name" value="3-OXOACYL-[ACYL-CARRIER-PROTEIN] SYNTHASE 3"/>
    <property type="match status" value="1"/>
</dbReference>
<reference evidence="5 6" key="1">
    <citation type="submission" date="2020-08" db="EMBL/GenBank/DDBJ databases">
        <title>Sequencing the genomes of 1000 actinobacteria strains.</title>
        <authorList>
            <person name="Klenk H.-P."/>
        </authorList>
    </citation>
    <scope>NUCLEOTIDE SEQUENCE [LARGE SCALE GENOMIC DNA]</scope>
    <source>
        <strain evidence="5 6">DSM 17945</strain>
    </source>
</reference>
<dbReference type="Pfam" id="PF08541">
    <property type="entry name" value="ACP_syn_III_C"/>
    <property type="match status" value="1"/>
</dbReference>
<comment type="caution">
    <text evidence="5">The sequence shown here is derived from an EMBL/GenBank/DDBJ whole genome shotgun (WGS) entry which is preliminary data.</text>
</comment>
<feature type="domain" description="Beta-ketoacyl-[acyl-carrier-protein] synthase III C-terminal" evidence="3">
    <location>
        <begin position="259"/>
        <end position="343"/>
    </location>
</feature>
<gene>
    <name evidence="5" type="ORF">HDA33_000540</name>
</gene>
<dbReference type="InterPro" id="IPR013751">
    <property type="entry name" value="ACP_syn_III_N"/>
</dbReference>
<feature type="domain" description="Beta-ketoacyl-[acyl-carrier-protein] synthase III N-terminal" evidence="4">
    <location>
        <begin position="126"/>
        <end position="204"/>
    </location>
</feature>
<evidence type="ECO:0000259" key="3">
    <source>
        <dbReference type="Pfam" id="PF08541"/>
    </source>
</evidence>
<evidence type="ECO:0000259" key="4">
    <source>
        <dbReference type="Pfam" id="PF08545"/>
    </source>
</evidence>
<dbReference type="EC" id="2.3.1.180" evidence="5"/>
<dbReference type="Pfam" id="PF08545">
    <property type="entry name" value="ACP_syn_III"/>
    <property type="match status" value="1"/>
</dbReference>
<evidence type="ECO:0000256" key="1">
    <source>
        <dbReference type="ARBA" id="ARBA00022679"/>
    </source>
</evidence>
<dbReference type="Gene3D" id="3.40.47.10">
    <property type="match status" value="2"/>
</dbReference>